<feature type="domain" description="N-acetyltransferase" evidence="2">
    <location>
        <begin position="2"/>
        <end position="90"/>
    </location>
</feature>
<dbReference type="OrthoDB" id="9793389at2"/>
<dbReference type="PROSITE" id="PS51186">
    <property type="entry name" value="GNAT"/>
    <property type="match status" value="1"/>
</dbReference>
<sequence length="93" mass="10726">MELKKGNHRFYMVDGSDKEIGEITYTDQGPSVLSIDHTFVDPSYRGQHIAQQLIQAVVNMATEEQKTIIPVCSYAKVLFERNKEYQKLEYKPS</sequence>
<reference evidence="3 4" key="1">
    <citation type="journal article" date="2013" name="Genome Announc.">
        <title>Genome Sequence of Sporolactobacillus laevolacticus DSM442, an Efficient Polymer-Grade D-Lactate Producer from Agricultural Waste Cottonseed as a Nitrogen Source.</title>
        <authorList>
            <person name="Wang H."/>
            <person name="Wang L."/>
            <person name="Ju J."/>
            <person name="Yu B."/>
            <person name="Ma Y."/>
        </authorList>
    </citation>
    <scope>NUCLEOTIDE SEQUENCE [LARGE SCALE GENOMIC DNA]</scope>
    <source>
        <strain evidence="3 4">DSM 442</strain>
    </source>
</reference>
<dbReference type="RefSeq" id="WP_023511504.1">
    <property type="nucleotide sequence ID" value="NZ_AWTC01000021.1"/>
</dbReference>
<comment type="caution">
    <text evidence="3">The sequence shown here is derived from an EMBL/GenBank/DDBJ whole genome shotgun (WGS) entry which is preliminary data.</text>
</comment>
<dbReference type="Pfam" id="PF14542">
    <property type="entry name" value="Acetyltransf_CG"/>
    <property type="match status" value="1"/>
</dbReference>
<dbReference type="EMBL" id="AWTC01000021">
    <property type="protein sequence ID" value="EST10527.1"/>
    <property type="molecule type" value="Genomic_DNA"/>
</dbReference>
<dbReference type="Gene3D" id="3.40.630.30">
    <property type="match status" value="1"/>
</dbReference>
<evidence type="ECO:0000259" key="1">
    <source>
        <dbReference type="PROSITE" id="PS51186"/>
    </source>
</evidence>
<name>V6IUA6_9BACL</name>
<organism evidence="3 4">
    <name type="scientific">Sporolactobacillus laevolacticus DSM 442</name>
    <dbReference type="NCBI Taxonomy" id="1395513"/>
    <lineage>
        <taxon>Bacteria</taxon>
        <taxon>Bacillati</taxon>
        <taxon>Bacillota</taxon>
        <taxon>Bacilli</taxon>
        <taxon>Bacillales</taxon>
        <taxon>Sporolactobacillaceae</taxon>
        <taxon>Sporolactobacillus</taxon>
    </lineage>
</organism>
<dbReference type="PANTHER" id="PTHR31435:SF10">
    <property type="entry name" value="BSR4717 PROTEIN"/>
    <property type="match status" value="1"/>
</dbReference>
<dbReference type="CDD" id="cd04301">
    <property type="entry name" value="NAT_SF"/>
    <property type="match status" value="1"/>
</dbReference>
<feature type="domain" description="N-acetyltransferase" evidence="1">
    <location>
        <begin position="1"/>
        <end position="93"/>
    </location>
</feature>
<dbReference type="InterPro" id="IPR000182">
    <property type="entry name" value="GNAT_dom"/>
</dbReference>
<dbReference type="InterPro" id="IPR031165">
    <property type="entry name" value="GNAT_YJDJ"/>
</dbReference>
<dbReference type="PATRIC" id="fig|1395513.3.peg.3348"/>
<dbReference type="PROSITE" id="PS51729">
    <property type="entry name" value="GNAT_YJDJ"/>
    <property type="match status" value="1"/>
</dbReference>
<dbReference type="eggNOG" id="COG2388">
    <property type="taxonomic scope" value="Bacteria"/>
</dbReference>
<dbReference type="SUPFAM" id="SSF55729">
    <property type="entry name" value="Acyl-CoA N-acyltransferases (Nat)"/>
    <property type="match status" value="1"/>
</dbReference>
<dbReference type="PANTHER" id="PTHR31435">
    <property type="entry name" value="PROTEIN NATD1"/>
    <property type="match status" value="1"/>
</dbReference>
<dbReference type="InterPro" id="IPR016181">
    <property type="entry name" value="Acyl_CoA_acyltransferase"/>
</dbReference>
<evidence type="ECO:0000313" key="4">
    <source>
        <dbReference type="Proteomes" id="UP000018296"/>
    </source>
</evidence>
<dbReference type="STRING" id="1395513.P343_16515"/>
<protein>
    <submittedName>
        <fullName evidence="3">GNAT family acetyltransferase</fullName>
    </submittedName>
</protein>
<gene>
    <name evidence="3" type="ORF">P343_16515</name>
</gene>
<evidence type="ECO:0000313" key="3">
    <source>
        <dbReference type="EMBL" id="EST10527.1"/>
    </source>
</evidence>
<evidence type="ECO:0000259" key="2">
    <source>
        <dbReference type="PROSITE" id="PS51729"/>
    </source>
</evidence>
<dbReference type="GO" id="GO:0016747">
    <property type="term" value="F:acyltransferase activity, transferring groups other than amino-acyl groups"/>
    <property type="evidence" value="ECO:0007669"/>
    <property type="project" value="InterPro"/>
</dbReference>
<dbReference type="AlphaFoldDB" id="V6IUA6"/>
<keyword evidence="4" id="KW-1185">Reference proteome</keyword>
<dbReference type="InterPro" id="IPR045057">
    <property type="entry name" value="Gcn5-rel_NAT"/>
</dbReference>
<keyword evidence="3" id="KW-0808">Transferase</keyword>
<proteinExistence type="predicted"/>
<accession>V6IUA6</accession>
<dbReference type="Proteomes" id="UP000018296">
    <property type="component" value="Unassembled WGS sequence"/>
</dbReference>